<reference evidence="2" key="1">
    <citation type="submission" date="2023-01" db="EMBL/GenBank/DDBJ databases">
        <title>The chitinases involved in constricting ring structure development in the nematode-trapping fungus Drechslerella dactyloides.</title>
        <authorList>
            <person name="Wang R."/>
            <person name="Zhang L."/>
            <person name="Tang P."/>
            <person name="Li S."/>
            <person name="Liang L."/>
        </authorList>
    </citation>
    <scope>NUCLEOTIDE SEQUENCE</scope>
    <source>
        <strain evidence="2">YMF1.00031</strain>
    </source>
</reference>
<sequence length="195" mass="21008">MKGGETRKGQPDIPSTTSPATKVKASSGLTGNSLLQQICATVSCFGCHATPRKRHTTIESHFIPPSSHLVSLQRDHPTAELKENPIPGRNPTCEEGNLKEQPQQLAAGSHRGTFAGALVPSLVSLPLGSRISPAHAYRQSGHPDPNGSHRDLPSKGAKGAKEPLFKPFTRHAICEVQYPHRLGFRHRPAAEETTQ</sequence>
<keyword evidence="3" id="KW-1185">Reference proteome</keyword>
<proteinExistence type="predicted"/>
<evidence type="ECO:0000313" key="2">
    <source>
        <dbReference type="EMBL" id="KAJ6260010.1"/>
    </source>
</evidence>
<feature type="compositionally biased region" description="Basic and acidic residues" evidence="1">
    <location>
        <begin position="1"/>
        <end position="10"/>
    </location>
</feature>
<feature type="compositionally biased region" description="Basic and acidic residues" evidence="1">
    <location>
        <begin position="147"/>
        <end position="162"/>
    </location>
</feature>
<dbReference type="Proteomes" id="UP001221413">
    <property type="component" value="Unassembled WGS sequence"/>
</dbReference>
<dbReference type="AlphaFoldDB" id="A0AAD6IYQ8"/>
<feature type="region of interest" description="Disordered" evidence="1">
    <location>
        <begin position="134"/>
        <end position="162"/>
    </location>
</feature>
<accession>A0AAD6IYQ8</accession>
<gene>
    <name evidence="2" type="ORF">Dda_5655</name>
</gene>
<name>A0AAD6IYQ8_DREDA</name>
<evidence type="ECO:0000256" key="1">
    <source>
        <dbReference type="SAM" id="MobiDB-lite"/>
    </source>
</evidence>
<evidence type="ECO:0000313" key="3">
    <source>
        <dbReference type="Proteomes" id="UP001221413"/>
    </source>
</evidence>
<feature type="region of interest" description="Disordered" evidence="1">
    <location>
        <begin position="1"/>
        <end position="25"/>
    </location>
</feature>
<dbReference type="EMBL" id="JAQGDS010000006">
    <property type="protein sequence ID" value="KAJ6260010.1"/>
    <property type="molecule type" value="Genomic_DNA"/>
</dbReference>
<organism evidence="2 3">
    <name type="scientific">Drechslerella dactyloides</name>
    <name type="common">Nematode-trapping fungus</name>
    <name type="synonym">Arthrobotrys dactyloides</name>
    <dbReference type="NCBI Taxonomy" id="74499"/>
    <lineage>
        <taxon>Eukaryota</taxon>
        <taxon>Fungi</taxon>
        <taxon>Dikarya</taxon>
        <taxon>Ascomycota</taxon>
        <taxon>Pezizomycotina</taxon>
        <taxon>Orbiliomycetes</taxon>
        <taxon>Orbiliales</taxon>
        <taxon>Orbiliaceae</taxon>
        <taxon>Drechslerella</taxon>
    </lineage>
</organism>
<comment type="caution">
    <text evidence="2">The sequence shown here is derived from an EMBL/GenBank/DDBJ whole genome shotgun (WGS) entry which is preliminary data.</text>
</comment>
<protein>
    <submittedName>
        <fullName evidence="2">Uncharacterized protein</fullName>
    </submittedName>
</protein>